<proteinExistence type="predicted"/>
<dbReference type="InParanoid" id="A0A2P5DHY4"/>
<protein>
    <submittedName>
        <fullName evidence="1">Uncharacterized protein</fullName>
    </submittedName>
</protein>
<name>A0A2P5DHY4_TREOI</name>
<dbReference type="AlphaFoldDB" id="A0A2P5DHY4"/>
<organism evidence="1 2">
    <name type="scientific">Trema orientale</name>
    <name type="common">Charcoal tree</name>
    <name type="synonym">Celtis orientalis</name>
    <dbReference type="NCBI Taxonomy" id="63057"/>
    <lineage>
        <taxon>Eukaryota</taxon>
        <taxon>Viridiplantae</taxon>
        <taxon>Streptophyta</taxon>
        <taxon>Embryophyta</taxon>
        <taxon>Tracheophyta</taxon>
        <taxon>Spermatophyta</taxon>
        <taxon>Magnoliopsida</taxon>
        <taxon>eudicotyledons</taxon>
        <taxon>Gunneridae</taxon>
        <taxon>Pentapetalae</taxon>
        <taxon>rosids</taxon>
        <taxon>fabids</taxon>
        <taxon>Rosales</taxon>
        <taxon>Cannabaceae</taxon>
        <taxon>Trema</taxon>
    </lineage>
</organism>
<dbReference type="EMBL" id="JXTC01000269">
    <property type="protein sequence ID" value="PON72904.1"/>
    <property type="molecule type" value="Genomic_DNA"/>
</dbReference>
<gene>
    <name evidence="1" type="ORF">TorRG33x02_250890</name>
</gene>
<sequence>MGEMETEEEGWNFERQSSTKSEILHGHELILDIQLFITSELSPSNMIKCQGEDMANFNEAIAAKASASNGSVLGIRSAKAANKAP</sequence>
<keyword evidence="2" id="KW-1185">Reference proteome</keyword>
<accession>A0A2P5DHY4</accession>
<evidence type="ECO:0000313" key="1">
    <source>
        <dbReference type="EMBL" id="PON72904.1"/>
    </source>
</evidence>
<reference evidence="2" key="1">
    <citation type="submission" date="2016-06" db="EMBL/GenBank/DDBJ databases">
        <title>Parallel loss of symbiosis genes in relatives of nitrogen-fixing non-legume Parasponia.</title>
        <authorList>
            <person name="Van Velzen R."/>
            <person name="Holmer R."/>
            <person name="Bu F."/>
            <person name="Rutten L."/>
            <person name="Van Zeijl A."/>
            <person name="Liu W."/>
            <person name="Santuari L."/>
            <person name="Cao Q."/>
            <person name="Sharma T."/>
            <person name="Shen D."/>
            <person name="Roswanjaya Y."/>
            <person name="Wardhani T."/>
            <person name="Kalhor M.S."/>
            <person name="Jansen J."/>
            <person name="Van den Hoogen J."/>
            <person name="Gungor B."/>
            <person name="Hartog M."/>
            <person name="Hontelez J."/>
            <person name="Verver J."/>
            <person name="Yang W.-C."/>
            <person name="Schijlen E."/>
            <person name="Repin R."/>
            <person name="Schilthuizen M."/>
            <person name="Schranz E."/>
            <person name="Heidstra R."/>
            <person name="Miyata K."/>
            <person name="Fedorova E."/>
            <person name="Kohlen W."/>
            <person name="Bisseling T."/>
            <person name="Smit S."/>
            <person name="Geurts R."/>
        </authorList>
    </citation>
    <scope>NUCLEOTIDE SEQUENCE [LARGE SCALE GENOMIC DNA]</scope>
    <source>
        <strain evidence="2">cv. RG33-2</strain>
    </source>
</reference>
<evidence type="ECO:0000313" key="2">
    <source>
        <dbReference type="Proteomes" id="UP000237000"/>
    </source>
</evidence>
<comment type="caution">
    <text evidence="1">The sequence shown here is derived from an EMBL/GenBank/DDBJ whole genome shotgun (WGS) entry which is preliminary data.</text>
</comment>
<dbReference type="Proteomes" id="UP000237000">
    <property type="component" value="Unassembled WGS sequence"/>
</dbReference>